<evidence type="ECO:0000256" key="1">
    <source>
        <dbReference type="ARBA" id="ARBA00022723"/>
    </source>
</evidence>
<keyword evidence="6" id="KW-0472">Membrane</keyword>
<dbReference type="Proteomes" id="UP000215902">
    <property type="component" value="Unassembled WGS sequence"/>
</dbReference>
<sequence>LSDRALCAKPVSPSAVPNYFVCKACKGLLVNCFQTPQGFRLCQVCVNSLHPTHCGPCPGTTDQDNDSNVDGERQRWVCRDRCLPDLATRRELSELWVFCPNADLGCSEQMQWKMLEEHLKQKCEYETVTCQFCLREIIVYKLHLVHCNLESADCCVHFRCHCGYCGFFGYGSDMLNRVDFIKHAKTCSEIPVKCPFAEFGCQVKPKQRQLTEHFSQCNNEHLLMIGCCISAQRWRMDRLEKENQKLKCKSQAQKTTIWYLALFLLVALAILFLGCSIAVCSIWPFSSTSGANLEPVARPSSTALYLIPKIKRLRQSFFSPTGTSQSLESAKASHYATVTYATATVTYRAVMK</sequence>
<keyword evidence="5" id="KW-0175">Coiled coil</keyword>
<dbReference type="PANTHER" id="PTHR10131:SF157">
    <property type="entry name" value="RECEPTOR-ASSOCIATED FACTOR, PUTATIVE-RELATED"/>
    <property type="match status" value="1"/>
</dbReference>
<keyword evidence="10" id="KW-1185">Reference proteome</keyword>
<evidence type="ECO:0000256" key="5">
    <source>
        <dbReference type="SAM" id="Coils"/>
    </source>
</evidence>
<evidence type="ECO:0000256" key="6">
    <source>
        <dbReference type="SAM" id="Phobius"/>
    </source>
</evidence>
<organism evidence="8 10">
    <name type="scientific">Macrostomum lignano</name>
    <dbReference type="NCBI Taxonomy" id="282301"/>
    <lineage>
        <taxon>Eukaryota</taxon>
        <taxon>Metazoa</taxon>
        <taxon>Spiralia</taxon>
        <taxon>Lophotrochozoa</taxon>
        <taxon>Platyhelminthes</taxon>
        <taxon>Rhabditophora</taxon>
        <taxon>Macrostomorpha</taxon>
        <taxon>Macrostomida</taxon>
        <taxon>Macrostomidae</taxon>
        <taxon>Macrostomum</taxon>
    </lineage>
</organism>
<dbReference type="Gene3D" id="3.30.40.10">
    <property type="entry name" value="Zinc/RING finger domain, C3HC4 (zinc finger)"/>
    <property type="match status" value="1"/>
</dbReference>
<keyword evidence="1 4" id="KW-0479">Metal-binding</keyword>
<keyword evidence="6" id="KW-0812">Transmembrane</keyword>
<proteinExistence type="predicted"/>
<dbReference type="PANTHER" id="PTHR10131">
    <property type="entry name" value="TNF RECEPTOR ASSOCIATED FACTOR"/>
    <property type="match status" value="1"/>
</dbReference>
<dbReference type="EMBL" id="NIVC01002632">
    <property type="protein sequence ID" value="PAA56334.1"/>
    <property type="molecule type" value="Genomic_DNA"/>
</dbReference>
<feature type="non-terminal residue" evidence="8">
    <location>
        <position position="1"/>
    </location>
</feature>
<evidence type="ECO:0000256" key="3">
    <source>
        <dbReference type="ARBA" id="ARBA00022833"/>
    </source>
</evidence>
<dbReference type="PROSITE" id="PS50145">
    <property type="entry name" value="ZF_TRAF"/>
    <property type="match status" value="2"/>
</dbReference>
<keyword evidence="3 4" id="KW-0862">Zinc</keyword>
<dbReference type="STRING" id="282301.A0A267DWF1"/>
<protein>
    <recommendedName>
        <fullName evidence="7">TRAF-type domain-containing protein</fullName>
    </recommendedName>
</protein>
<dbReference type="GO" id="GO:0008270">
    <property type="term" value="F:zinc ion binding"/>
    <property type="evidence" value="ECO:0007669"/>
    <property type="project" value="UniProtKB-KW"/>
</dbReference>
<evidence type="ECO:0000313" key="9">
    <source>
        <dbReference type="EMBL" id="PAA56334.1"/>
    </source>
</evidence>
<feature type="zinc finger region" description="TRAF-type" evidence="4">
    <location>
        <begin position="143"/>
        <end position="201"/>
    </location>
</feature>
<dbReference type="InterPro" id="IPR001293">
    <property type="entry name" value="Znf_TRAF"/>
</dbReference>
<keyword evidence="2 4" id="KW-0863">Zinc-finger</keyword>
<evidence type="ECO:0000256" key="2">
    <source>
        <dbReference type="ARBA" id="ARBA00022771"/>
    </source>
</evidence>
<evidence type="ECO:0000313" key="10">
    <source>
        <dbReference type="Proteomes" id="UP000215902"/>
    </source>
</evidence>
<dbReference type="Pfam" id="PF02176">
    <property type="entry name" value="zf-TRAF"/>
    <property type="match status" value="1"/>
</dbReference>
<dbReference type="OrthoDB" id="10051587at2759"/>
<dbReference type="SUPFAM" id="SSF49599">
    <property type="entry name" value="TRAF domain-like"/>
    <property type="match status" value="1"/>
</dbReference>
<evidence type="ECO:0000256" key="4">
    <source>
        <dbReference type="PROSITE-ProRule" id="PRU00207"/>
    </source>
</evidence>
<gene>
    <name evidence="9" type="ORF">BOX15_Mlig031668g2</name>
    <name evidence="8" type="ORF">BOX15_Mlig031668g4</name>
</gene>
<feature type="domain" description="TRAF-type" evidence="7">
    <location>
        <begin position="143"/>
        <end position="201"/>
    </location>
</feature>
<feature type="coiled-coil region" evidence="5">
    <location>
        <begin position="229"/>
        <end position="256"/>
    </location>
</feature>
<dbReference type="EMBL" id="NIVC01003055">
    <property type="protein sequence ID" value="PAA53608.1"/>
    <property type="molecule type" value="Genomic_DNA"/>
</dbReference>
<accession>A0A267DWF1</accession>
<dbReference type="AlphaFoldDB" id="A0A267DWF1"/>
<feature type="transmembrane region" description="Helical" evidence="6">
    <location>
        <begin position="257"/>
        <end position="283"/>
    </location>
</feature>
<dbReference type="InterPro" id="IPR013083">
    <property type="entry name" value="Znf_RING/FYVE/PHD"/>
</dbReference>
<comment type="caution">
    <text evidence="8">The sequence shown here is derived from an EMBL/GenBank/DDBJ whole genome shotgun (WGS) entry which is preliminary data.</text>
</comment>
<name>A0A267DWF1_9PLAT</name>
<feature type="domain" description="TRAF-type" evidence="7">
    <location>
        <begin position="97"/>
        <end position="137"/>
    </location>
</feature>
<evidence type="ECO:0000313" key="8">
    <source>
        <dbReference type="EMBL" id="PAA53608.1"/>
    </source>
</evidence>
<reference evidence="8 10" key="1">
    <citation type="submission" date="2017-06" db="EMBL/GenBank/DDBJ databases">
        <title>A platform for efficient transgenesis in Macrostomum lignano, a flatworm model organism for stem cell research.</title>
        <authorList>
            <person name="Berezikov E."/>
        </authorList>
    </citation>
    <scope>NUCLEOTIDE SEQUENCE [LARGE SCALE GENOMIC DNA]</scope>
    <source>
        <strain evidence="8">DV1</strain>
        <tissue evidence="8">Whole organism</tissue>
    </source>
</reference>
<feature type="zinc finger region" description="TRAF-type" evidence="4">
    <location>
        <begin position="97"/>
        <end position="137"/>
    </location>
</feature>
<keyword evidence="6" id="KW-1133">Transmembrane helix</keyword>
<dbReference type="GO" id="GO:0043122">
    <property type="term" value="P:regulation of canonical NF-kappaB signal transduction"/>
    <property type="evidence" value="ECO:0007669"/>
    <property type="project" value="TreeGrafter"/>
</dbReference>
<evidence type="ECO:0000259" key="7">
    <source>
        <dbReference type="PROSITE" id="PS50145"/>
    </source>
</evidence>